<accession>A0A398CX19</accession>
<dbReference type="PANTHER" id="PTHR43025">
    <property type="entry name" value="MONOGALACTOSYLDIACYLGLYCEROL SYNTHASE"/>
    <property type="match status" value="1"/>
</dbReference>
<evidence type="ECO:0000313" key="8">
    <source>
        <dbReference type="Proteomes" id="UP000266260"/>
    </source>
</evidence>
<dbReference type="GO" id="GO:0009247">
    <property type="term" value="P:glycolipid biosynthetic process"/>
    <property type="evidence" value="ECO:0007669"/>
    <property type="project" value="InterPro"/>
</dbReference>
<dbReference type="Pfam" id="PF04101">
    <property type="entry name" value="Glyco_tran_28_C"/>
    <property type="match status" value="1"/>
</dbReference>
<feature type="domain" description="Glycosyl transferase family 28 C-terminal" evidence="5">
    <location>
        <begin position="291"/>
        <end position="391"/>
    </location>
</feature>
<feature type="domain" description="Diacylglycerol glucosyltransferase N-terminal" evidence="6">
    <location>
        <begin position="72"/>
        <end position="238"/>
    </location>
</feature>
<gene>
    <name evidence="7" type="ORF">SMC6_08480</name>
</gene>
<dbReference type="GO" id="GO:0016020">
    <property type="term" value="C:membrane"/>
    <property type="evidence" value="ECO:0007669"/>
    <property type="project" value="UniProtKB-SubCell"/>
</dbReference>
<dbReference type="InterPro" id="IPR009695">
    <property type="entry name" value="Diacylglyc_glucosyltr_N"/>
</dbReference>
<protein>
    <submittedName>
        <fullName evidence="7">Glycosyltransferase</fullName>
    </submittedName>
</protein>
<sequence>MSPASSGCGMFSCCEEAPPKRLSSASSRSSPSTSSKWPWSPLLFVRFVRPWLRWTVADYKVLLAYASVGAGHEQAVRALGEVFEQRGWATRYVDFLDEAPAAMRFVMRDAYLQLVRILPLAYDLAFQHTVTQDLREAERTSRLLANVGYRRLRELALMEAPDAIVSTNLWPTLALSKVKQHRMQGTPLINCFTDYVLQTLYMSKGVNWHVSANEQITATFEASHRRLREPIYSFGIPVRTAFAVHRARQEARTMLGVPQRTHLAIVTGGGLGLGHILEACDTLTSRPLGEPVTVMALCGNNADVQSQIGKLAVARSSRYTITAVGWTDQISTYMQAADVLVSKAGGVTLAEAAAVGVPLVIFQPLPGQETANTRFLTQHEAAYAAEDADQLLRAADELMFTRRGAEMSGNLRRLGRPNASQDIVARICEDVCRPASPAESS</sequence>
<dbReference type="AlphaFoldDB" id="A0A398CX19"/>
<comment type="subcellular location">
    <subcellularLocation>
        <location evidence="1">Membrane</location>
    </subcellularLocation>
</comment>
<keyword evidence="4 7" id="KW-0808">Transferase</keyword>
<dbReference type="SUPFAM" id="SSF53756">
    <property type="entry name" value="UDP-Glycosyltransferase/glycogen phosphorylase"/>
    <property type="match status" value="1"/>
</dbReference>
<dbReference type="Proteomes" id="UP000266260">
    <property type="component" value="Unassembled WGS sequence"/>
</dbReference>
<evidence type="ECO:0000256" key="2">
    <source>
        <dbReference type="ARBA" id="ARBA00006962"/>
    </source>
</evidence>
<dbReference type="InterPro" id="IPR050519">
    <property type="entry name" value="Glycosyltransf_28_UgtP"/>
</dbReference>
<name>A0A398CX19_9BACT</name>
<dbReference type="InterPro" id="IPR007235">
    <property type="entry name" value="Glyco_trans_28_C"/>
</dbReference>
<dbReference type="GO" id="GO:0016758">
    <property type="term" value="F:hexosyltransferase activity"/>
    <property type="evidence" value="ECO:0007669"/>
    <property type="project" value="InterPro"/>
</dbReference>
<evidence type="ECO:0000259" key="5">
    <source>
        <dbReference type="Pfam" id="PF04101"/>
    </source>
</evidence>
<comment type="caution">
    <text evidence="7">The sequence shown here is derived from an EMBL/GenBank/DDBJ whole genome shotgun (WGS) entry which is preliminary data.</text>
</comment>
<organism evidence="7 8">
    <name type="scientific">Candidatus Cryosericum odellii</name>
    <dbReference type="NCBI Taxonomy" id="2290917"/>
    <lineage>
        <taxon>Bacteria</taxon>
        <taxon>Pseudomonadati</taxon>
        <taxon>Caldisericota/Cryosericota group</taxon>
        <taxon>Candidatus Cryosericota</taxon>
        <taxon>Candidatus Cryosericia</taxon>
        <taxon>Candidatus Cryosericales</taxon>
        <taxon>Candidatus Cryosericaceae</taxon>
        <taxon>Candidatus Cryosericum</taxon>
    </lineage>
</organism>
<dbReference type="EMBL" id="QXIT01000149">
    <property type="protein sequence ID" value="RIE06750.1"/>
    <property type="molecule type" value="Genomic_DNA"/>
</dbReference>
<keyword evidence="8" id="KW-1185">Reference proteome</keyword>
<dbReference type="PANTHER" id="PTHR43025:SF3">
    <property type="entry name" value="MONOGALACTOSYLDIACYLGLYCEROL SYNTHASE 1, CHLOROPLASTIC"/>
    <property type="match status" value="1"/>
</dbReference>
<reference evidence="7 8" key="1">
    <citation type="submission" date="2018-09" db="EMBL/GenBank/DDBJ databases">
        <title>Discovery and Ecogenomic Context for Candidatus Cryosericales, a Global Caldiserica Order Active in Thawing Permafrost.</title>
        <authorList>
            <person name="Martinez M.A."/>
            <person name="Woodcroft B.J."/>
            <person name="Ignacio Espinoza J.C."/>
            <person name="Zayed A."/>
            <person name="Singleton C.M."/>
            <person name="Boyd J."/>
            <person name="Li Y.-F."/>
            <person name="Purvine S."/>
            <person name="Maughan H."/>
            <person name="Hodgkins S.B."/>
            <person name="Anderson D."/>
            <person name="Sederholm M."/>
            <person name="Temperton B."/>
            <person name="Saleska S.R."/>
            <person name="Tyson G.W."/>
            <person name="Rich V.I."/>
        </authorList>
    </citation>
    <scope>NUCLEOTIDE SEQUENCE [LARGE SCALE GENOMIC DNA]</scope>
    <source>
        <strain evidence="7 8">SMC6</strain>
    </source>
</reference>
<keyword evidence="3" id="KW-0328">Glycosyltransferase</keyword>
<proteinExistence type="inferred from homology"/>
<evidence type="ECO:0000256" key="3">
    <source>
        <dbReference type="ARBA" id="ARBA00022676"/>
    </source>
</evidence>
<dbReference type="Gene3D" id="3.40.50.2000">
    <property type="entry name" value="Glycogen Phosphorylase B"/>
    <property type="match status" value="1"/>
</dbReference>
<evidence type="ECO:0000256" key="4">
    <source>
        <dbReference type="ARBA" id="ARBA00022679"/>
    </source>
</evidence>
<dbReference type="Pfam" id="PF06925">
    <property type="entry name" value="MGDG_synth"/>
    <property type="match status" value="1"/>
</dbReference>
<comment type="similarity">
    <text evidence="2">Belongs to the glycosyltransferase 28 family.</text>
</comment>
<evidence type="ECO:0000313" key="7">
    <source>
        <dbReference type="EMBL" id="RIE06750.1"/>
    </source>
</evidence>
<evidence type="ECO:0000259" key="6">
    <source>
        <dbReference type="Pfam" id="PF06925"/>
    </source>
</evidence>
<evidence type="ECO:0000256" key="1">
    <source>
        <dbReference type="ARBA" id="ARBA00004370"/>
    </source>
</evidence>